<keyword evidence="1" id="KW-0472">Membrane</keyword>
<feature type="transmembrane region" description="Helical" evidence="1">
    <location>
        <begin position="12"/>
        <end position="35"/>
    </location>
</feature>
<gene>
    <name evidence="2" type="ORF">GGR11_001324</name>
</gene>
<sequence>MMSRQVRRALTILSLAAMVGSSLLIVLGVAVTVYAEMTGPRLSDGPFTMFLEGRLGGLLMGLMASGILRTLLSIDARLEQKA</sequence>
<evidence type="ECO:0000313" key="2">
    <source>
        <dbReference type="EMBL" id="MBB3871810.1"/>
    </source>
</evidence>
<dbReference type="Proteomes" id="UP000532936">
    <property type="component" value="Unassembled WGS sequence"/>
</dbReference>
<proteinExistence type="predicted"/>
<name>A0A7W6EZD4_9CAUL</name>
<feature type="transmembrane region" description="Helical" evidence="1">
    <location>
        <begin position="55"/>
        <end position="72"/>
    </location>
</feature>
<protein>
    <submittedName>
        <fullName evidence="2">Uncharacterized protein</fullName>
    </submittedName>
</protein>
<organism evidence="2 3">
    <name type="scientific">Brevundimonas mediterranea</name>
    <dbReference type="NCBI Taxonomy" id="74329"/>
    <lineage>
        <taxon>Bacteria</taxon>
        <taxon>Pseudomonadati</taxon>
        <taxon>Pseudomonadota</taxon>
        <taxon>Alphaproteobacteria</taxon>
        <taxon>Caulobacterales</taxon>
        <taxon>Caulobacteraceae</taxon>
        <taxon>Brevundimonas</taxon>
    </lineage>
</organism>
<keyword evidence="1" id="KW-1133">Transmembrane helix</keyword>
<keyword evidence="1" id="KW-0812">Transmembrane</keyword>
<comment type="caution">
    <text evidence="2">The sequence shown here is derived from an EMBL/GenBank/DDBJ whole genome shotgun (WGS) entry which is preliminary data.</text>
</comment>
<reference evidence="2 3" key="1">
    <citation type="submission" date="2020-08" db="EMBL/GenBank/DDBJ databases">
        <title>Genomic Encyclopedia of Type Strains, Phase IV (KMG-IV): sequencing the most valuable type-strain genomes for metagenomic binning, comparative biology and taxonomic classification.</title>
        <authorList>
            <person name="Goeker M."/>
        </authorList>
    </citation>
    <scope>NUCLEOTIDE SEQUENCE [LARGE SCALE GENOMIC DNA]</scope>
    <source>
        <strain evidence="2 3">DSM 14878</strain>
    </source>
</reference>
<evidence type="ECO:0000313" key="3">
    <source>
        <dbReference type="Proteomes" id="UP000532936"/>
    </source>
</evidence>
<evidence type="ECO:0000256" key="1">
    <source>
        <dbReference type="SAM" id="Phobius"/>
    </source>
</evidence>
<dbReference type="AlphaFoldDB" id="A0A7W6EZD4"/>
<dbReference type="EMBL" id="JACIDA010000001">
    <property type="protein sequence ID" value="MBB3871810.1"/>
    <property type="molecule type" value="Genomic_DNA"/>
</dbReference>
<accession>A0A7W6EZD4</accession>